<keyword evidence="2" id="KW-1185">Reference proteome</keyword>
<evidence type="ECO:0000313" key="1">
    <source>
        <dbReference type="EMBL" id="KZV54660.1"/>
    </source>
</evidence>
<organism evidence="1 2">
    <name type="scientific">Dorcoceras hygrometricum</name>
    <dbReference type="NCBI Taxonomy" id="472368"/>
    <lineage>
        <taxon>Eukaryota</taxon>
        <taxon>Viridiplantae</taxon>
        <taxon>Streptophyta</taxon>
        <taxon>Embryophyta</taxon>
        <taxon>Tracheophyta</taxon>
        <taxon>Spermatophyta</taxon>
        <taxon>Magnoliopsida</taxon>
        <taxon>eudicotyledons</taxon>
        <taxon>Gunneridae</taxon>
        <taxon>Pentapetalae</taxon>
        <taxon>asterids</taxon>
        <taxon>lamiids</taxon>
        <taxon>Lamiales</taxon>
        <taxon>Gesneriaceae</taxon>
        <taxon>Didymocarpoideae</taxon>
        <taxon>Trichosporeae</taxon>
        <taxon>Loxocarpinae</taxon>
        <taxon>Dorcoceras</taxon>
    </lineage>
</organism>
<name>A0A2Z7D687_9LAMI</name>
<reference evidence="1 2" key="1">
    <citation type="journal article" date="2015" name="Proc. Natl. Acad. Sci. U.S.A.">
        <title>The resurrection genome of Boea hygrometrica: A blueprint for survival of dehydration.</title>
        <authorList>
            <person name="Xiao L."/>
            <person name="Yang G."/>
            <person name="Zhang L."/>
            <person name="Yang X."/>
            <person name="Zhao S."/>
            <person name="Ji Z."/>
            <person name="Zhou Q."/>
            <person name="Hu M."/>
            <person name="Wang Y."/>
            <person name="Chen M."/>
            <person name="Xu Y."/>
            <person name="Jin H."/>
            <person name="Xiao X."/>
            <person name="Hu G."/>
            <person name="Bao F."/>
            <person name="Hu Y."/>
            <person name="Wan P."/>
            <person name="Li L."/>
            <person name="Deng X."/>
            <person name="Kuang T."/>
            <person name="Xiang C."/>
            <person name="Zhu J.K."/>
            <person name="Oliver M.J."/>
            <person name="He Y."/>
        </authorList>
    </citation>
    <scope>NUCLEOTIDE SEQUENCE [LARGE SCALE GENOMIC DNA]</scope>
    <source>
        <strain evidence="2">cv. XS01</strain>
    </source>
</reference>
<protein>
    <submittedName>
        <fullName evidence="1">Uncharacterized protein</fullName>
    </submittedName>
</protein>
<dbReference type="AlphaFoldDB" id="A0A2Z7D687"/>
<proteinExistence type="predicted"/>
<sequence>MHNMQMIKHKASFIASFVLEVNSNSSVIIFVKLMAQKLYLGPIALDRMTTDISFNVVKYHPI</sequence>
<accession>A0A2Z7D687</accession>
<evidence type="ECO:0000313" key="2">
    <source>
        <dbReference type="Proteomes" id="UP000250235"/>
    </source>
</evidence>
<dbReference type="Proteomes" id="UP000250235">
    <property type="component" value="Unassembled WGS sequence"/>
</dbReference>
<gene>
    <name evidence="1" type="ORF">F511_44986</name>
</gene>
<dbReference type="EMBL" id="KQ989468">
    <property type="protein sequence ID" value="KZV54660.1"/>
    <property type="molecule type" value="Genomic_DNA"/>
</dbReference>